<evidence type="ECO:0000313" key="1">
    <source>
        <dbReference type="EMBL" id="KAK4446810.1"/>
    </source>
</evidence>
<organism evidence="1 2">
    <name type="scientific">Podospora aff. communis PSN243</name>
    <dbReference type="NCBI Taxonomy" id="3040156"/>
    <lineage>
        <taxon>Eukaryota</taxon>
        <taxon>Fungi</taxon>
        <taxon>Dikarya</taxon>
        <taxon>Ascomycota</taxon>
        <taxon>Pezizomycotina</taxon>
        <taxon>Sordariomycetes</taxon>
        <taxon>Sordariomycetidae</taxon>
        <taxon>Sordariales</taxon>
        <taxon>Podosporaceae</taxon>
        <taxon>Podospora</taxon>
    </lineage>
</organism>
<comment type="caution">
    <text evidence="1">The sequence shown here is derived from an EMBL/GenBank/DDBJ whole genome shotgun (WGS) entry which is preliminary data.</text>
</comment>
<evidence type="ECO:0000313" key="2">
    <source>
        <dbReference type="Proteomes" id="UP001321760"/>
    </source>
</evidence>
<gene>
    <name evidence="1" type="ORF">QBC34DRAFT_427862</name>
</gene>
<reference evidence="1" key="1">
    <citation type="journal article" date="2023" name="Mol. Phylogenet. Evol.">
        <title>Genome-scale phylogeny and comparative genomics of the fungal order Sordariales.</title>
        <authorList>
            <person name="Hensen N."/>
            <person name="Bonometti L."/>
            <person name="Westerberg I."/>
            <person name="Brannstrom I.O."/>
            <person name="Guillou S."/>
            <person name="Cros-Aarteil S."/>
            <person name="Calhoun S."/>
            <person name="Haridas S."/>
            <person name="Kuo A."/>
            <person name="Mondo S."/>
            <person name="Pangilinan J."/>
            <person name="Riley R."/>
            <person name="LaButti K."/>
            <person name="Andreopoulos B."/>
            <person name="Lipzen A."/>
            <person name="Chen C."/>
            <person name="Yan M."/>
            <person name="Daum C."/>
            <person name="Ng V."/>
            <person name="Clum A."/>
            <person name="Steindorff A."/>
            <person name="Ohm R.A."/>
            <person name="Martin F."/>
            <person name="Silar P."/>
            <person name="Natvig D.O."/>
            <person name="Lalanne C."/>
            <person name="Gautier V."/>
            <person name="Ament-Velasquez S.L."/>
            <person name="Kruys A."/>
            <person name="Hutchinson M.I."/>
            <person name="Powell A.J."/>
            <person name="Barry K."/>
            <person name="Miller A.N."/>
            <person name="Grigoriev I.V."/>
            <person name="Debuchy R."/>
            <person name="Gladieux P."/>
            <person name="Hiltunen Thoren M."/>
            <person name="Johannesson H."/>
        </authorList>
    </citation>
    <scope>NUCLEOTIDE SEQUENCE</scope>
    <source>
        <strain evidence="1">PSN243</strain>
    </source>
</reference>
<dbReference type="EMBL" id="MU865954">
    <property type="protein sequence ID" value="KAK4446810.1"/>
    <property type="molecule type" value="Genomic_DNA"/>
</dbReference>
<dbReference type="AlphaFoldDB" id="A0AAV9GHD5"/>
<dbReference type="Proteomes" id="UP001321760">
    <property type="component" value="Unassembled WGS sequence"/>
</dbReference>
<reference evidence="1" key="2">
    <citation type="submission" date="2023-05" db="EMBL/GenBank/DDBJ databases">
        <authorList>
            <consortium name="Lawrence Berkeley National Laboratory"/>
            <person name="Steindorff A."/>
            <person name="Hensen N."/>
            <person name="Bonometti L."/>
            <person name="Westerberg I."/>
            <person name="Brannstrom I.O."/>
            <person name="Guillou S."/>
            <person name="Cros-Aarteil S."/>
            <person name="Calhoun S."/>
            <person name="Haridas S."/>
            <person name="Kuo A."/>
            <person name="Mondo S."/>
            <person name="Pangilinan J."/>
            <person name="Riley R."/>
            <person name="Labutti K."/>
            <person name="Andreopoulos B."/>
            <person name="Lipzen A."/>
            <person name="Chen C."/>
            <person name="Yanf M."/>
            <person name="Daum C."/>
            <person name="Ng V."/>
            <person name="Clum A."/>
            <person name="Ohm R."/>
            <person name="Martin F."/>
            <person name="Silar P."/>
            <person name="Natvig D."/>
            <person name="Lalanne C."/>
            <person name="Gautier V."/>
            <person name="Ament-Velasquez S.L."/>
            <person name="Kruys A."/>
            <person name="Hutchinson M.I."/>
            <person name="Powell A.J."/>
            <person name="Barry K."/>
            <person name="Miller A.N."/>
            <person name="Grigoriev I.V."/>
            <person name="Debuchy R."/>
            <person name="Gladieux P."/>
            <person name="Thoren M.H."/>
            <person name="Johannesson H."/>
        </authorList>
    </citation>
    <scope>NUCLEOTIDE SEQUENCE</scope>
    <source>
        <strain evidence="1">PSN243</strain>
    </source>
</reference>
<protein>
    <submittedName>
        <fullName evidence="1">Uncharacterized protein</fullName>
    </submittedName>
</protein>
<sequence length="471" mass="53099">MAPFLLPFTPPAHKPLPGVWERWADQEREQQPAGREFGLDLIVGVLVDPEDTTRVDAACDMLAMRLANHGIEGNWRTFLGHIFSAAESTRVDGDHRLLAHLVLGIAVSGGAEDPDKELRKWTNLSRFFAHLGAQQGLPLVLHQTVIGHGLSIIGKGLGISLCGDGHFVEVAAAWLSIAGGHLKVGQTPENHPTNQTPVHRSWSLDIDTAPSLLLPDFLLPHWKDPEANRDQRTKLRWLAENFWLHDYRARTWAYTILRTTYTDDAAVQRAVHALHLFVHDQLDAERYMVTQQLLQMRGWGKLPDGIDEVADPMPGHELFERFVVDVVEDREVLEGMAGRELCAYFKRWSLMKWHMEEMDFLAASPRLKTAVVFDEETVMQLQGVKEALEKEGELVSSLPELGRKFWVKMVEAVPEERGGPGMNLDVVDVYCMRLGGIGKLYWDRASRSPAYLPWKKDEGVPGGWILDLLED</sequence>
<name>A0AAV9GHD5_9PEZI</name>
<accession>A0AAV9GHD5</accession>
<proteinExistence type="predicted"/>
<keyword evidence="2" id="KW-1185">Reference proteome</keyword>